<dbReference type="InterPro" id="IPR058954">
    <property type="entry name" value="AAA_lid_SMAX1"/>
</dbReference>
<evidence type="ECO:0000259" key="4">
    <source>
        <dbReference type="PROSITE" id="PS51903"/>
    </source>
</evidence>
<dbReference type="InterPro" id="IPR036628">
    <property type="entry name" value="Clp_N_dom_sf"/>
</dbReference>
<dbReference type="InterPro" id="IPR027417">
    <property type="entry name" value="P-loop_NTPase"/>
</dbReference>
<dbReference type="PANTHER" id="PTHR43572">
    <property type="entry name" value="CHAPERONE PROTEIN CLPD, CHLOROPLASTIC"/>
    <property type="match status" value="1"/>
</dbReference>
<dbReference type="Pfam" id="PF23569">
    <property type="entry name" value="NBD_SMAX1"/>
    <property type="match status" value="1"/>
</dbReference>
<evidence type="ECO:0000256" key="1">
    <source>
        <dbReference type="ARBA" id="ARBA00008675"/>
    </source>
</evidence>
<comment type="similarity">
    <text evidence="1">Belongs to the ClpA/ClpB family.</text>
</comment>
<sequence length="942" mass="104170">MPTPVNIARQCLAPEAVQALDEAVSVSHRRCHAQTTSLHAVSALLSLPSSPLREACGRARNSAYASRIQFKALELCLGVALDRLSSTAHRVEEPPVSNSLMAAIKRSQANQRRQPENFHLYQQQATNSPSSASVSTVKVELQNLILAILDDPVVSRVFGESGFRSSDIKLSILRPIHRHLLRCKGQRFFLCNLTSTISFPFQGFLENSEIYKRINEVLIRKDGKTRNNPLLVGPSAIDTVGMFLETLQKTSIGAFSFPPPEPTTVISIKHAILNFISGDSDVNLLNLKLEEVGDVLKQSIGTGVIVEYGDLKGLIGENSSDAVRVVVKKLGELLPVHGARVWLIGSAENHETCLQFFNEFPSVEEEWDVHVLPIRPAMAETFPKSSLMESFVPLGGFFSLPSDIRSPFRFSNHFASLCHICDQKFKLEVNDISKGGFNGSVSDQHRSALPSWLHSSQICANSEMDVLQAQDDPVVVSAKIIGLQKKWQDICQRLHQGEPYLQILPQATYTIEPRVPSVVGFQVTESTNQIAGSSTESGCDPISKSNSRNSKDPCIVCSLTGSTASGNSVTTDLGLGQFDQKDSKLVYNLLLTRVGRQEEALGGVSQTIARCRARPGPNRAGIWFCFLGPDRAAKKKTAVALAEVILGGGENMICVDLSCKDFINGCDLKLRGKNIIDFIADELIKKPLSLVFLEHVDMADPLTQQHLTRAATTGRFSDSHGRDIGISNAIFVLTSKFFGAEDLEGVHVDYTEENVLKAKCGPIRLLTGFDLDDRKPIRKVVSVTRHEQTSSPSCKNKRKHYLDLNLPAEESETDYDPTPDNSNAWLEEVFEHVDEKVIFKRFDFDLLAEKILKRISECFENNVGLDCSLEIDYKVMEQILKASCFLDTMKTEDWIERVVGEAFTEAQKKYGLGCHSVLKVITGELPEEQFSGILLPDRIIMT</sequence>
<dbReference type="Proteomes" id="UP000326396">
    <property type="component" value="Linkage Group LG1"/>
</dbReference>
<dbReference type="EMBL" id="SZYD01000001">
    <property type="protein sequence ID" value="KAD7480251.1"/>
    <property type="molecule type" value="Genomic_DNA"/>
</dbReference>
<feature type="domain" description="Clp R" evidence="4">
    <location>
        <begin position="8"/>
        <end position="179"/>
    </location>
</feature>
<dbReference type="PROSITE" id="PS51903">
    <property type="entry name" value="CLP_R"/>
    <property type="match status" value="1"/>
</dbReference>
<evidence type="ECO:0000256" key="3">
    <source>
        <dbReference type="PROSITE-ProRule" id="PRU01251"/>
    </source>
</evidence>
<dbReference type="Gene3D" id="3.40.50.300">
    <property type="entry name" value="P-loop containing nucleotide triphosphate hydrolases"/>
    <property type="match status" value="1"/>
</dbReference>
<comment type="caution">
    <text evidence="5">The sequence shown here is derived from an EMBL/GenBank/DDBJ whole genome shotgun (WGS) entry which is preliminary data.</text>
</comment>
<dbReference type="OrthoDB" id="1723324at2759"/>
<organism evidence="5 6">
    <name type="scientific">Mikania micrantha</name>
    <name type="common">bitter vine</name>
    <dbReference type="NCBI Taxonomy" id="192012"/>
    <lineage>
        <taxon>Eukaryota</taxon>
        <taxon>Viridiplantae</taxon>
        <taxon>Streptophyta</taxon>
        <taxon>Embryophyta</taxon>
        <taxon>Tracheophyta</taxon>
        <taxon>Spermatophyta</taxon>
        <taxon>Magnoliopsida</taxon>
        <taxon>eudicotyledons</taxon>
        <taxon>Gunneridae</taxon>
        <taxon>Pentapetalae</taxon>
        <taxon>asterids</taxon>
        <taxon>campanulids</taxon>
        <taxon>Asterales</taxon>
        <taxon>Asteraceae</taxon>
        <taxon>Asteroideae</taxon>
        <taxon>Heliantheae alliance</taxon>
        <taxon>Eupatorieae</taxon>
        <taxon>Mikania</taxon>
    </lineage>
</organism>
<dbReference type="Gene3D" id="1.10.1780.10">
    <property type="entry name" value="Clp, N-terminal domain"/>
    <property type="match status" value="1"/>
</dbReference>
<protein>
    <recommendedName>
        <fullName evidence="4">Clp R domain-containing protein</fullName>
    </recommendedName>
</protein>
<dbReference type="InterPro" id="IPR051650">
    <property type="entry name" value="SL_signaling_regulator"/>
</dbReference>
<reference evidence="5 6" key="1">
    <citation type="submission" date="2019-05" db="EMBL/GenBank/DDBJ databases">
        <title>Mikania micrantha, genome provides insights into the molecular mechanism of rapid growth.</title>
        <authorList>
            <person name="Liu B."/>
        </authorList>
    </citation>
    <scope>NUCLEOTIDE SEQUENCE [LARGE SCALE GENOMIC DNA]</scope>
    <source>
        <strain evidence="5">NLD-2019</strain>
        <tissue evidence="5">Leaf</tissue>
    </source>
</reference>
<dbReference type="InterPro" id="IPR058680">
    <property type="entry name" value="NBD_SMAX1-like"/>
</dbReference>
<keyword evidence="6" id="KW-1185">Reference proteome</keyword>
<dbReference type="PANTHER" id="PTHR43572:SF38">
    <property type="entry name" value="PROTEIN SMAX1-LIKE 6"/>
    <property type="match status" value="1"/>
</dbReference>
<proteinExistence type="inferred from homology"/>
<dbReference type="InterPro" id="IPR004176">
    <property type="entry name" value="Clp_R_N"/>
</dbReference>
<evidence type="ECO:0000313" key="5">
    <source>
        <dbReference type="EMBL" id="KAD7480251.1"/>
    </source>
</evidence>
<keyword evidence="2 3" id="KW-0677">Repeat</keyword>
<gene>
    <name evidence="5" type="ORF">E3N88_03387</name>
</gene>
<evidence type="ECO:0000313" key="6">
    <source>
        <dbReference type="Proteomes" id="UP000326396"/>
    </source>
</evidence>
<evidence type="ECO:0000256" key="2">
    <source>
        <dbReference type="ARBA" id="ARBA00022737"/>
    </source>
</evidence>
<accession>A0A5N6Q8P5</accession>
<name>A0A5N6Q8P5_9ASTR</name>
<dbReference type="AlphaFoldDB" id="A0A5N6Q8P5"/>
<dbReference type="SUPFAM" id="SSF52540">
    <property type="entry name" value="P-loop containing nucleoside triphosphate hydrolases"/>
    <property type="match status" value="1"/>
</dbReference>
<dbReference type="Pfam" id="PF26587">
    <property type="entry name" value="AAA_lid_SMAX1"/>
    <property type="match status" value="1"/>
</dbReference>